<gene>
    <name evidence="1" type="ORF">DKT75_01695</name>
</gene>
<dbReference type="InterPro" id="IPR012659">
    <property type="entry name" value="CHP02444"/>
</dbReference>
<dbReference type="OrthoDB" id="5795846at2"/>
<evidence type="ECO:0000313" key="2">
    <source>
        <dbReference type="Proteomes" id="UP000245506"/>
    </source>
</evidence>
<dbReference type="RefSeq" id="WP_109821708.1">
    <property type="nucleotide sequence ID" value="NZ_QGKL01000009.1"/>
</dbReference>
<accession>A0A317CRH4</accession>
<organism evidence="1 2">
    <name type="scientific">Leucothrix arctica</name>
    <dbReference type="NCBI Taxonomy" id="1481894"/>
    <lineage>
        <taxon>Bacteria</taxon>
        <taxon>Pseudomonadati</taxon>
        <taxon>Pseudomonadota</taxon>
        <taxon>Gammaproteobacteria</taxon>
        <taxon>Thiotrichales</taxon>
        <taxon>Thiotrichaceae</taxon>
        <taxon>Leucothrix</taxon>
    </lineage>
</organism>
<dbReference type="NCBIfam" id="TIGR02444">
    <property type="entry name" value="TIGR02444 family protein"/>
    <property type="match status" value="1"/>
</dbReference>
<evidence type="ECO:0000313" key="1">
    <source>
        <dbReference type="EMBL" id="PWQ98902.1"/>
    </source>
</evidence>
<reference evidence="1 2" key="1">
    <citation type="submission" date="2018-05" db="EMBL/GenBank/DDBJ databases">
        <title>Leucothrix arctica sp. nov., isolated from Arctic seawater.</title>
        <authorList>
            <person name="Choi A."/>
            <person name="Baek K."/>
        </authorList>
    </citation>
    <scope>NUCLEOTIDE SEQUENCE [LARGE SCALE GENOMIC DNA]</scope>
    <source>
        <strain evidence="1 2">IMCC9719</strain>
    </source>
</reference>
<comment type="caution">
    <text evidence="1">The sequence shown here is derived from an EMBL/GenBank/DDBJ whole genome shotgun (WGS) entry which is preliminary data.</text>
</comment>
<proteinExistence type="predicted"/>
<keyword evidence="2" id="KW-1185">Reference proteome</keyword>
<sequence>MGNGESLWQFSLTLYAAPEVQQACLDLQDNHGADVNLVLFLLYQGSLGRQLAQETIQTIVQETCSFRERVIQPIRALRKSLKSKKYSLEHGEDSLYQQMLSLELSAEKLAQTHLQCINFTADNDQPTAQAAEKNLYAYAKLLNIQKPNTAIKTLLSCMES</sequence>
<protein>
    <submittedName>
        <fullName evidence="1">TIGR02444 family protein</fullName>
    </submittedName>
</protein>
<dbReference type="EMBL" id="QGKL01000009">
    <property type="protein sequence ID" value="PWQ98902.1"/>
    <property type="molecule type" value="Genomic_DNA"/>
</dbReference>
<name>A0A317CRH4_9GAMM</name>
<dbReference type="Proteomes" id="UP000245506">
    <property type="component" value="Unassembled WGS sequence"/>
</dbReference>
<dbReference type="AlphaFoldDB" id="A0A317CRH4"/>
<dbReference type="Pfam" id="PF09523">
    <property type="entry name" value="DUF2390"/>
    <property type="match status" value="1"/>
</dbReference>